<keyword evidence="9" id="KW-1185">Reference proteome</keyword>
<organism evidence="8 9">
    <name type="scientific">Chaetoceros tenuissimus</name>
    <dbReference type="NCBI Taxonomy" id="426638"/>
    <lineage>
        <taxon>Eukaryota</taxon>
        <taxon>Sar</taxon>
        <taxon>Stramenopiles</taxon>
        <taxon>Ochrophyta</taxon>
        <taxon>Bacillariophyta</taxon>
        <taxon>Coscinodiscophyceae</taxon>
        <taxon>Chaetocerotophycidae</taxon>
        <taxon>Chaetocerotales</taxon>
        <taxon>Chaetocerotaceae</taxon>
        <taxon>Chaetoceros</taxon>
    </lineage>
</organism>
<evidence type="ECO:0000256" key="3">
    <source>
        <dbReference type="ARBA" id="ARBA00022853"/>
    </source>
</evidence>
<keyword evidence="6" id="KW-0732">Signal</keyword>
<dbReference type="InterPro" id="IPR030445">
    <property type="entry name" value="H3-K79_meTrfase"/>
</dbReference>
<name>A0AAD3D5U5_9STRA</name>
<dbReference type="Pfam" id="PF08123">
    <property type="entry name" value="DOT1"/>
    <property type="match status" value="1"/>
</dbReference>
<dbReference type="InterPro" id="IPR029063">
    <property type="entry name" value="SAM-dependent_MTases_sf"/>
</dbReference>
<dbReference type="EC" id="2.1.1.360" evidence="1"/>
<dbReference type="Proteomes" id="UP001054902">
    <property type="component" value="Unassembled WGS sequence"/>
</dbReference>
<evidence type="ECO:0000259" key="7">
    <source>
        <dbReference type="Pfam" id="PF08123"/>
    </source>
</evidence>
<dbReference type="PROSITE" id="PS51257">
    <property type="entry name" value="PROKAR_LIPOPROTEIN"/>
    <property type="match status" value="1"/>
</dbReference>
<gene>
    <name evidence="8" type="ORF">CTEN210_14897</name>
</gene>
<feature type="signal peptide" evidence="6">
    <location>
        <begin position="1"/>
        <end position="23"/>
    </location>
</feature>
<dbReference type="AlphaFoldDB" id="A0AAD3D5U5"/>
<evidence type="ECO:0000256" key="2">
    <source>
        <dbReference type="ARBA" id="ARBA00020987"/>
    </source>
</evidence>
<evidence type="ECO:0000256" key="4">
    <source>
        <dbReference type="ARBA" id="ARBA00029821"/>
    </source>
</evidence>
<dbReference type="PANTHER" id="PTHR21451">
    <property type="entry name" value="HISTONE H3 METHYLTRANSFERASE"/>
    <property type="match status" value="1"/>
</dbReference>
<evidence type="ECO:0000256" key="6">
    <source>
        <dbReference type="SAM" id="SignalP"/>
    </source>
</evidence>
<sequence>MIFQRYLPLYTFFLFSCANTGTAFVSPTNNRHKTLSPPSRLLSHPYEHYLNSNAYDLTGNTQHINDQAQGQILSVDPNKISSSGVRFGDVQDGLNKLYPDEDLSSRNALSRTDGYWSYISKGEEPDQGLTYGEFDFLFFADLIEKGLQMHNAESGSSDISQKVFTDIGSGTGRLVFGAAALHPNLKLARGIEILPGIHEKAVSTLEACTNEIDGVASLPCSDYLNAKLAPVAFRCGSFDDRYEYYGDSDIIFVFSTCFSAEMMSNLSDSIGAQCKEGTILITTEYKLNTHGSVDPVVGDGTMPFGDYQIDLVDSIDGECELVGGRSTAHIHRVAKSASGDDYFQRTRPEGGETSEVEQEAMDALKYLKPRNQMSFEEFVKSQ</sequence>
<feature type="domain" description="DOT1" evidence="7">
    <location>
        <begin position="131"/>
        <end position="284"/>
    </location>
</feature>
<evidence type="ECO:0000256" key="5">
    <source>
        <dbReference type="ARBA" id="ARBA00047770"/>
    </source>
</evidence>
<dbReference type="SUPFAM" id="SSF53335">
    <property type="entry name" value="S-adenosyl-L-methionine-dependent methyltransferases"/>
    <property type="match status" value="1"/>
</dbReference>
<reference evidence="8 9" key="1">
    <citation type="journal article" date="2021" name="Sci. Rep.">
        <title>The genome of the diatom Chaetoceros tenuissimus carries an ancient integrated fragment of an extant virus.</title>
        <authorList>
            <person name="Hongo Y."/>
            <person name="Kimura K."/>
            <person name="Takaki Y."/>
            <person name="Yoshida Y."/>
            <person name="Baba S."/>
            <person name="Kobayashi G."/>
            <person name="Nagasaki K."/>
            <person name="Hano T."/>
            <person name="Tomaru Y."/>
        </authorList>
    </citation>
    <scope>NUCLEOTIDE SEQUENCE [LARGE SCALE GENOMIC DNA]</scope>
    <source>
        <strain evidence="8 9">NIES-3715</strain>
    </source>
</reference>
<dbReference type="Gene3D" id="3.40.50.150">
    <property type="entry name" value="Vaccinia Virus protein VP39"/>
    <property type="match status" value="1"/>
</dbReference>
<evidence type="ECO:0000313" key="9">
    <source>
        <dbReference type="Proteomes" id="UP001054902"/>
    </source>
</evidence>
<proteinExistence type="predicted"/>
<comment type="caution">
    <text evidence="8">The sequence shown here is derived from an EMBL/GenBank/DDBJ whole genome shotgun (WGS) entry which is preliminary data.</text>
</comment>
<dbReference type="PANTHER" id="PTHR21451:SF19">
    <property type="entry name" value="ACTIVATED IN BLOCKED UNFOLDED PROTEIN RESPONSE"/>
    <property type="match status" value="1"/>
</dbReference>
<accession>A0AAD3D5U5</accession>
<dbReference type="GO" id="GO:0140956">
    <property type="term" value="F:histone H3K79 trimethyltransferase activity"/>
    <property type="evidence" value="ECO:0007669"/>
    <property type="project" value="UniProtKB-EC"/>
</dbReference>
<protein>
    <recommendedName>
        <fullName evidence="2">Histone-lysine N-methyltransferase, H3 lysine-79 specific</fullName>
        <ecNumber evidence="1">2.1.1.360</ecNumber>
    </recommendedName>
    <alternativeName>
        <fullName evidence="4">Histone H3-K79 methyltransferase</fullName>
    </alternativeName>
</protein>
<evidence type="ECO:0000313" key="8">
    <source>
        <dbReference type="EMBL" id="GFH58421.1"/>
    </source>
</evidence>
<keyword evidence="3" id="KW-0156">Chromatin regulator</keyword>
<dbReference type="InterPro" id="IPR025789">
    <property type="entry name" value="DOT1_dom"/>
</dbReference>
<evidence type="ECO:0000256" key="1">
    <source>
        <dbReference type="ARBA" id="ARBA00012190"/>
    </source>
</evidence>
<dbReference type="GO" id="GO:0051726">
    <property type="term" value="P:regulation of cell cycle"/>
    <property type="evidence" value="ECO:0007669"/>
    <property type="project" value="InterPro"/>
</dbReference>
<dbReference type="EMBL" id="BLLK01000062">
    <property type="protein sequence ID" value="GFH58421.1"/>
    <property type="molecule type" value="Genomic_DNA"/>
</dbReference>
<feature type="chain" id="PRO_5041978122" description="Histone-lysine N-methyltransferase, H3 lysine-79 specific" evidence="6">
    <location>
        <begin position="24"/>
        <end position="382"/>
    </location>
</feature>
<comment type="catalytic activity">
    <reaction evidence="5">
        <text>L-lysyl(79)-[histone H3] + 3 S-adenosyl-L-methionine = N(6),N(6),N(6)-trimethyl-L-lysyl(79)-[histone H3] + 3 S-adenosyl-L-homocysteine + 3 H(+)</text>
        <dbReference type="Rhea" id="RHEA:60328"/>
        <dbReference type="Rhea" id="RHEA-COMP:15549"/>
        <dbReference type="Rhea" id="RHEA-COMP:15552"/>
        <dbReference type="ChEBI" id="CHEBI:15378"/>
        <dbReference type="ChEBI" id="CHEBI:29969"/>
        <dbReference type="ChEBI" id="CHEBI:57856"/>
        <dbReference type="ChEBI" id="CHEBI:59789"/>
        <dbReference type="ChEBI" id="CHEBI:61961"/>
        <dbReference type="EC" id="2.1.1.360"/>
    </reaction>
</comment>